<evidence type="ECO:0000256" key="8">
    <source>
        <dbReference type="ARBA" id="ARBA00023014"/>
    </source>
</evidence>
<evidence type="ECO:0000313" key="12">
    <source>
        <dbReference type="Proteomes" id="UP001501337"/>
    </source>
</evidence>
<keyword evidence="3" id="KW-0004">4Fe-4S</keyword>
<name>A0ABP7NNT3_9GAMM</name>
<dbReference type="Proteomes" id="UP001501337">
    <property type="component" value="Unassembled WGS sequence"/>
</dbReference>
<dbReference type="NCBIfam" id="TIGR03915">
    <property type="entry name" value="SAM_7_link_chp"/>
    <property type="match status" value="1"/>
</dbReference>
<dbReference type="PANTHER" id="PTHR33693">
    <property type="entry name" value="TYPE-5 URACIL-DNA GLYCOSYLASE"/>
    <property type="match status" value="1"/>
</dbReference>
<dbReference type="InterPro" id="IPR025404">
    <property type="entry name" value="DUF4130"/>
</dbReference>
<keyword evidence="7" id="KW-0408">Iron</keyword>
<dbReference type="InterPro" id="IPR023875">
    <property type="entry name" value="DNA_repair_put"/>
</dbReference>
<evidence type="ECO:0000259" key="10">
    <source>
        <dbReference type="SMART" id="SM00986"/>
    </source>
</evidence>
<keyword evidence="6" id="KW-0378">Hydrolase</keyword>
<evidence type="ECO:0000313" key="11">
    <source>
        <dbReference type="EMBL" id="GAA3951001.1"/>
    </source>
</evidence>
<dbReference type="EMBL" id="BAABBO010000001">
    <property type="protein sequence ID" value="GAA3951001.1"/>
    <property type="molecule type" value="Genomic_DNA"/>
</dbReference>
<dbReference type="SMART" id="SM00986">
    <property type="entry name" value="UDG"/>
    <property type="match status" value="1"/>
</dbReference>
<dbReference type="InterPro" id="IPR036895">
    <property type="entry name" value="Uracil-DNA_glycosylase-like_sf"/>
</dbReference>
<evidence type="ECO:0000256" key="2">
    <source>
        <dbReference type="ARBA" id="ARBA00019403"/>
    </source>
</evidence>
<comment type="caution">
    <text evidence="11">The sequence shown here is derived from an EMBL/GenBank/DDBJ whole genome shotgun (WGS) entry which is preliminary data.</text>
</comment>
<keyword evidence="8" id="KW-0411">Iron-sulfur</keyword>
<evidence type="ECO:0000256" key="4">
    <source>
        <dbReference type="ARBA" id="ARBA00022723"/>
    </source>
</evidence>
<dbReference type="InterPro" id="IPR005122">
    <property type="entry name" value="Uracil-DNA_glycosylase-like"/>
</dbReference>
<dbReference type="Gene3D" id="3.40.470.10">
    <property type="entry name" value="Uracil-DNA glycosylase-like domain"/>
    <property type="match status" value="1"/>
</dbReference>
<sequence length="507" mass="56942">MSSISTFEQWRERARELLNARVPPEAVNWEDSQQQSLWDSTPLMSDHESRARVPSRFMTVAQKVACHRSGDKWALLYRVLWRLVHGERDLLEFTIDPDVDELRKRAQVVHRAAHKMKAFLRFTPLGSVSPEALDLAEPADPRLARAHWAAWFEPLHLVLPLTAPFFARRFPNMHWSIFTPDGAAHHEGGHVSFVAGEPQSTVRAALERGEDAFESMWLTYYAKTFNPARTNTALMQSEMPKHYWKNMPEAALISALVSGSTQTVDAMLSADTLDAEALRKRSSSVRTKQDELRHKVSAREPLRITDTHNTAAIQDARSIEKLRELVQGCRACPLYERATQAVPGCGASNASLMIVGEQPGDKEDLQGEPFVGPAGNLLRDALEAVGLDLGECYLTNAVKHFKWKEGGKRRLHASPSAREVSACSGWLDAEMDLVNPSYILCLGATATKRVLGDKTRLLDVRGRWISHDGRQVFATVHPSYLLRLPEQGRQSAYKEFLADLERVKQAL</sequence>
<protein>
    <recommendedName>
        <fullName evidence="2">Type-4 uracil-DNA glycosylase</fullName>
    </recommendedName>
</protein>
<feature type="domain" description="Uracil-DNA glycosylase-like" evidence="10">
    <location>
        <begin position="343"/>
        <end position="501"/>
    </location>
</feature>
<keyword evidence="12" id="KW-1185">Reference proteome</keyword>
<comment type="similarity">
    <text evidence="1">Belongs to the uracil-DNA glycosylase (UDG) superfamily. Type 4 (UDGa) family.</text>
</comment>
<keyword evidence="9" id="KW-0234">DNA repair</keyword>
<keyword evidence="5" id="KW-0227">DNA damage</keyword>
<dbReference type="Pfam" id="PF03167">
    <property type="entry name" value="UDG"/>
    <property type="match status" value="1"/>
</dbReference>
<evidence type="ECO:0000256" key="3">
    <source>
        <dbReference type="ARBA" id="ARBA00022485"/>
    </source>
</evidence>
<dbReference type="Pfam" id="PF13566">
    <property type="entry name" value="DUF4130"/>
    <property type="match status" value="1"/>
</dbReference>
<dbReference type="NCBIfam" id="TIGR00758">
    <property type="entry name" value="UDG_fam4"/>
    <property type="match status" value="1"/>
</dbReference>
<reference evidence="12" key="1">
    <citation type="journal article" date="2019" name="Int. J. Syst. Evol. Microbiol.">
        <title>The Global Catalogue of Microorganisms (GCM) 10K type strain sequencing project: providing services to taxonomists for standard genome sequencing and annotation.</title>
        <authorList>
            <consortium name="The Broad Institute Genomics Platform"/>
            <consortium name="The Broad Institute Genome Sequencing Center for Infectious Disease"/>
            <person name="Wu L."/>
            <person name="Ma J."/>
        </authorList>
    </citation>
    <scope>NUCLEOTIDE SEQUENCE [LARGE SCALE GENOMIC DNA]</scope>
    <source>
        <strain evidence="12">JCM 17555</strain>
    </source>
</reference>
<dbReference type="PANTHER" id="PTHR33693:SF9">
    <property type="entry name" value="TYPE-4 URACIL-DNA GLYCOSYLASE"/>
    <property type="match status" value="1"/>
</dbReference>
<evidence type="ECO:0000256" key="7">
    <source>
        <dbReference type="ARBA" id="ARBA00023004"/>
    </source>
</evidence>
<evidence type="ECO:0000256" key="9">
    <source>
        <dbReference type="ARBA" id="ARBA00023204"/>
    </source>
</evidence>
<dbReference type="CDD" id="cd10030">
    <property type="entry name" value="UDG-F4_TTUDGA_SPO1dp_like"/>
    <property type="match status" value="1"/>
</dbReference>
<evidence type="ECO:0000256" key="1">
    <source>
        <dbReference type="ARBA" id="ARBA00006521"/>
    </source>
</evidence>
<dbReference type="NCBIfam" id="TIGR03914">
    <property type="entry name" value="UDG_fam_dom"/>
    <property type="match status" value="1"/>
</dbReference>
<dbReference type="RefSeq" id="WP_344803441.1">
    <property type="nucleotide sequence ID" value="NZ_BAABBO010000001.1"/>
</dbReference>
<dbReference type="InterPro" id="IPR051536">
    <property type="entry name" value="UDG_Type-4/5"/>
</dbReference>
<accession>A0ABP7NNT3</accession>
<evidence type="ECO:0000256" key="6">
    <source>
        <dbReference type="ARBA" id="ARBA00022801"/>
    </source>
</evidence>
<dbReference type="InterPro" id="IPR005273">
    <property type="entry name" value="Ura-DNA_glyco_family4"/>
</dbReference>
<evidence type="ECO:0000256" key="5">
    <source>
        <dbReference type="ARBA" id="ARBA00022763"/>
    </source>
</evidence>
<dbReference type="SUPFAM" id="SSF52141">
    <property type="entry name" value="Uracil-DNA glycosylase-like"/>
    <property type="match status" value="1"/>
</dbReference>
<proteinExistence type="inferred from homology"/>
<organism evidence="11 12">
    <name type="scientific">Allohahella marinimesophila</name>
    <dbReference type="NCBI Taxonomy" id="1054972"/>
    <lineage>
        <taxon>Bacteria</taxon>
        <taxon>Pseudomonadati</taxon>
        <taxon>Pseudomonadota</taxon>
        <taxon>Gammaproteobacteria</taxon>
        <taxon>Oceanospirillales</taxon>
        <taxon>Hahellaceae</taxon>
        <taxon>Allohahella</taxon>
    </lineage>
</organism>
<dbReference type="SMART" id="SM00987">
    <property type="entry name" value="UreE_C"/>
    <property type="match status" value="1"/>
</dbReference>
<keyword evidence="4" id="KW-0479">Metal-binding</keyword>
<gene>
    <name evidence="11" type="ORF">GCM10022278_07700</name>
</gene>